<sequence>MAILRASTQHLQCDSRRNVTIDKNALPPNGRPVDSRTITSHIPFHLVTIRSIYCTSGVAAPPTIIAAELCKEPHAGYANITNFGA</sequence>
<dbReference type="AlphaFoldDB" id="A0A0C2ZEQ6"/>
<organism evidence="1 2">
    <name type="scientific">Scleroderma citrinum Foug A</name>
    <dbReference type="NCBI Taxonomy" id="1036808"/>
    <lineage>
        <taxon>Eukaryota</taxon>
        <taxon>Fungi</taxon>
        <taxon>Dikarya</taxon>
        <taxon>Basidiomycota</taxon>
        <taxon>Agaricomycotina</taxon>
        <taxon>Agaricomycetes</taxon>
        <taxon>Agaricomycetidae</taxon>
        <taxon>Boletales</taxon>
        <taxon>Sclerodermatineae</taxon>
        <taxon>Sclerodermataceae</taxon>
        <taxon>Scleroderma</taxon>
    </lineage>
</organism>
<dbReference type="InParanoid" id="A0A0C2ZEQ6"/>
<gene>
    <name evidence="1" type="ORF">SCLCIDRAFT_1216968</name>
</gene>
<dbReference type="EMBL" id="KN822064">
    <property type="protein sequence ID" value="KIM60213.1"/>
    <property type="molecule type" value="Genomic_DNA"/>
</dbReference>
<dbReference type="HOGENOM" id="CLU_2513970_0_0_1"/>
<keyword evidence="2" id="KW-1185">Reference proteome</keyword>
<name>A0A0C2ZEQ6_9AGAM</name>
<accession>A0A0C2ZEQ6</accession>
<evidence type="ECO:0000313" key="1">
    <source>
        <dbReference type="EMBL" id="KIM60213.1"/>
    </source>
</evidence>
<protein>
    <submittedName>
        <fullName evidence="1">Uncharacterized protein</fullName>
    </submittedName>
</protein>
<dbReference type="Proteomes" id="UP000053989">
    <property type="component" value="Unassembled WGS sequence"/>
</dbReference>
<reference evidence="2" key="2">
    <citation type="submission" date="2015-01" db="EMBL/GenBank/DDBJ databases">
        <title>Evolutionary Origins and Diversification of the Mycorrhizal Mutualists.</title>
        <authorList>
            <consortium name="DOE Joint Genome Institute"/>
            <consortium name="Mycorrhizal Genomics Consortium"/>
            <person name="Kohler A."/>
            <person name="Kuo A."/>
            <person name="Nagy L.G."/>
            <person name="Floudas D."/>
            <person name="Copeland A."/>
            <person name="Barry K.W."/>
            <person name="Cichocki N."/>
            <person name="Veneault-Fourrey C."/>
            <person name="LaButti K."/>
            <person name="Lindquist E.A."/>
            <person name="Lipzen A."/>
            <person name="Lundell T."/>
            <person name="Morin E."/>
            <person name="Murat C."/>
            <person name="Riley R."/>
            <person name="Ohm R."/>
            <person name="Sun H."/>
            <person name="Tunlid A."/>
            <person name="Henrissat B."/>
            <person name="Grigoriev I.V."/>
            <person name="Hibbett D.S."/>
            <person name="Martin F."/>
        </authorList>
    </citation>
    <scope>NUCLEOTIDE SEQUENCE [LARGE SCALE GENOMIC DNA]</scope>
    <source>
        <strain evidence="2">Foug A</strain>
    </source>
</reference>
<evidence type="ECO:0000313" key="2">
    <source>
        <dbReference type="Proteomes" id="UP000053989"/>
    </source>
</evidence>
<reference evidence="1 2" key="1">
    <citation type="submission" date="2014-04" db="EMBL/GenBank/DDBJ databases">
        <authorList>
            <consortium name="DOE Joint Genome Institute"/>
            <person name="Kuo A."/>
            <person name="Kohler A."/>
            <person name="Nagy L.G."/>
            <person name="Floudas D."/>
            <person name="Copeland A."/>
            <person name="Barry K.W."/>
            <person name="Cichocki N."/>
            <person name="Veneault-Fourrey C."/>
            <person name="LaButti K."/>
            <person name="Lindquist E.A."/>
            <person name="Lipzen A."/>
            <person name="Lundell T."/>
            <person name="Morin E."/>
            <person name="Murat C."/>
            <person name="Sun H."/>
            <person name="Tunlid A."/>
            <person name="Henrissat B."/>
            <person name="Grigoriev I.V."/>
            <person name="Hibbett D.S."/>
            <person name="Martin F."/>
            <person name="Nordberg H.P."/>
            <person name="Cantor M.N."/>
            <person name="Hua S.X."/>
        </authorList>
    </citation>
    <scope>NUCLEOTIDE SEQUENCE [LARGE SCALE GENOMIC DNA]</scope>
    <source>
        <strain evidence="1 2">Foug A</strain>
    </source>
</reference>
<proteinExistence type="predicted"/>